<dbReference type="EMBL" id="FOUZ01000004">
    <property type="protein sequence ID" value="SFM94124.1"/>
    <property type="molecule type" value="Genomic_DNA"/>
</dbReference>
<dbReference type="SUPFAM" id="SSF69304">
    <property type="entry name" value="Tricorn protease N-terminal domain"/>
    <property type="match status" value="1"/>
</dbReference>
<evidence type="ECO:0000313" key="4">
    <source>
        <dbReference type="Proteomes" id="UP000199149"/>
    </source>
</evidence>
<evidence type="ECO:0000259" key="2">
    <source>
        <dbReference type="Pfam" id="PF18962"/>
    </source>
</evidence>
<dbReference type="STRING" id="684065.SAMN05421738_104189"/>
<dbReference type="OrthoDB" id="1489153at2"/>
<reference evidence="4" key="1">
    <citation type="submission" date="2016-10" db="EMBL/GenBank/DDBJ databases">
        <authorList>
            <person name="Varghese N."/>
            <person name="Submissions S."/>
        </authorList>
    </citation>
    <scope>NUCLEOTIDE SEQUENCE [LARGE SCALE GENOMIC DNA]</scope>
    <source>
        <strain evidence="4">XJ109</strain>
    </source>
</reference>
<keyword evidence="4" id="KW-1185">Reference proteome</keyword>
<dbReference type="NCBIfam" id="TIGR04183">
    <property type="entry name" value="Por_Secre_tail"/>
    <property type="match status" value="1"/>
</dbReference>
<dbReference type="InterPro" id="IPR026444">
    <property type="entry name" value="Secre_tail"/>
</dbReference>
<organism evidence="3 4">
    <name type="scientific">Algoriella xinjiangensis</name>
    <dbReference type="NCBI Taxonomy" id="684065"/>
    <lineage>
        <taxon>Bacteria</taxon>
        <taxon>Pseudomonadati</taxon>
        <taxon>Bacteroidota</taxon>
        <taxon>Flavobacteriia</taxon>
        <taxon>Flavobacteriales</taxon>
        <taxon>Weeksellaceae</taxon>
        <taxon>Algoriella</taxon>
    </lineage>
</organism>
<dbReference type="Proteomes" id="UP000199149">
    <property type="component" value="Unassembled WGS sequence"/>
</dbReference>
<feature type="domain" description="Secretion system C-terminal sorting" evidence="2">
    <location>
        <begin position="851"/>
        <end position="920"/>
    </location>
</feature>
<dbReference type="Gene3D" id="2.130.10.10">
    <property type="entry name" value="YVTN repeat-like/Quinoprotein amine dehydrogenase"/>
    <property type="match status" value="1"/>
</dbReference>
<name>A0A1I4UYR4_9FLAO</name>
<dbReference type="SUPFAM" id="SSF82171">
    <property type="entry name" value="DPP6 N-terminal domain-like"/>
    <property type="match status" value="1"/>
</dbReference>
<accession>A0A1I4UYR4</accession>
<dbReference type="AlphaFoldDB" id="A0A1I4UYR4"/>
<sequence length="921" mass="107712">MKNIYTSLFLLSSIFSFSQNSLDSNFFDISKKGDSELKNLKRSNNQLFFSGKEFWSLNFGRYDLETQKFVTYNQQKENYNLNYEGANYATINKDIYYLNKNENGAPEIIHGSENGNIEVFFETPTRISELKQFDKTNFFFASTHYKGQSQTFERLWISDGTIDGTKNIFETDTYSSLELLATIDDVLYFTSGNKTYAFDIKSNQLSEYFSYISNPKFIFNNKIHYFTYNTTGGQDLYVINGPNSSEKVTSFNENFYISQPNYYIHGDNVYLYTDNRDIFYVTSYIYVYNSTNKTIKKIINNPVRRINNMFDYNGEFYFSTDTEDSKSINYKIDENENLIEVNYKTTNNTINNPIVYDNKLFLGGNNQINYYDFATEELKPLNDSYTQIGYYTPFQAPFIYKDELYFVSTDDLNGQELFKYNKTKNKKDIVFNYNTKAGSSPHGFQKIDNNVLFFANENLLYKFDTKENKYDLVLDENQNQIKSFSFDMIGNINNKKIIFSTNNFELGVSDGTSAGTFVFDKRENNENFLEFYTTNLIPFNNKIIFQGKTKYKGVEPWITDGTKEGTFMLKDIVDGYESSIFDINKKGLLNNKLYFTTNPYNNPSYSNSIYETDGTKDGTKKLHTDASNDIKLIFGSFKDYLIILKKAFNSNSSEYYLFNPISAEKINLEYEHSPSIYFEFENKLYCSEYNSMYYFDENYKKINITNENTIDLVNIAAIDNTMYLYSKSNGFIYTLKNNKLEIFNEKYLNKKEFKIYNENIYFIDTSVEEQYETAYLNIINKNGLKKYSINFNNEIKDFIHIEDFKVIDDVLYLSKNNKLYGQELYTVNLTNGLLGSNDNTQQINIKSNFTVYPNPASDFFKVKSENNHNLSITIFDINGKKIRSFNAKAEEQINIKDLSKGIYIIHLDNGLNKENKKLIIK</sequence>
<evidence type="ECO:0000313" key="3">
    <source>
        <dbReference type="EMBL" id="SFM94124.1"/>
    </source>
</evidence>
<dbReference type="Pfam" id="PF18962">
    <property type="entry name" value="Por_Secre_tail"/>
    <property type="match status" value="1"/>
</dbReference>
<dbReference type="InterPro" id="IPR015943">
    <property type="entry name" value="WD40/YVTN_repeat-like_dom_sf"/>
</dbReference>
<protein>
    <submittedName>
        <fullName evidence="3">Por secretion system C-terminal sorting domain-containing protein</fullName>
    </submittedName>
</protein>
<keyword evidence="1" id="KW-0732">Signal</keyword>
<evidence type="ECO:0000256" key="1">
    <source>
        <dbReference type="ARBA" id="ARBA00022729"/>
    </source>
</evidence>
<dbReference type="RefSeq" id="WP_092907243.1">
    <property type="nucleotide sequence ID" value="NZ_FOUZ01000004.1"/>
</dbReference>
<proteinExistence type="predicted"/>
<gene>
    <name evidence="3" type="ORF">SAMN05421738_104189</name>
</gene>